<evidence type="ECO:0000256" key="9">
    <source>
        <dbReference type="ARBA" id="ARBA00023134"/>
    </source>
</evidence>
<evidence type="ECO:0000256" key="4">
    <source>
        <dbReference type="ARBA" id="ARBA00022432"/>
    </source>
</evidence>
<dbReference type="Pfam" id="PF17297">
    <property type="entry name" value="PEPCK_N"/>
    <property type="match status" value="1"/>
</dbReference>
<evidence type="ECO:0000256" key="2">
    <source>
        <dbReference type="ARBA" id="ARBA00005796"/>
    </source>
</evidence>
<comment type="catalytic activity">
    <reaction evidence="12">
        <text>oxaloacetate + GTP = phosphoenolpyruvate + GDP + CO2</text>
        <dbReference type="Rhea" id="RHEA:10388"/>
        <dbReference type="ChEBI" id="CHEBI:16452"/>
        <dbReference type="ChEBI" id="CHEBI:16526"/>
        <dbReference type="ChEBI" id="CHEBI:37565"/>
        <dbReference type="ChEBI" id="CHEBI:58189"/>
        <dbReference type="ChEBI" id="CHEBI:58702"/>
        <dbReference type="EC" id="4.1.1.32"/>
    </reaction>
</comment>
<comment type="function">
    <text evidence="12">Catalyzes the conversion of oxaloacetate (OAA) to phosphoenolpyruvate (PEP), the rate-limiting step in the metabolic pathway that produces glucose from lactate and other precursors derived from the citric acid cycle.</text>
</comment>
<evidence type="ECO:0000256" key="10">
    <source>
        <dbReference type="ARBA" id="ARBA00023211"/>
    </source>
</evidence>
<dbReference type="Proteomes" id="UP000054804">
    <property type="component" value="Unassembled WGS sequence"/>
</dbReference>
<name>A0A0W7WRA5_9ACTN</name>
<dbReference type="GO" id="GO:0042594">
    <property type="term" value="P:response to starvation"/>
    <property type="evidence" value="ECO:0007669"/>
    <property type="project" value="TreeGrafter"/>
</dbReference>
<keyword evidence="4 12" id="KW-0312">Gluconeogenesis</keyword>
<protein>
    <recommendedName>
        <fullName evidence="12">Phosphoenolpyruvate carboxykinase [GTP]</fullName>
        <shortName evidence="12">PEP carboxykinase</shortName>
        <shortName evidence="12">PEPCK</shortName>
        <ecNumber evidence="12">4.1.1.32</ecNumber>
    </recommendedName>
    <alternativeName>
        <fullName evidence="12">GTP-dependent phosphoenolpyruvate carboxykinase</fullName>
        <shortName evidence="12">GTP-PEPCK</shortName>
    </alternativeName>
</protein>
<feature type="binding site" evidence="12">
    <location>
        <position position="89"/>
    </location>
    <ligand>
        <name>substrate</name>
    </ligand>
</feature>
<feature type="domain" description="Phosphoenolpyruvate carboxykinase C-terminal P-loop" evidence="13">
    <location>
        <begin position="268"/>
        <end position="624"/>
    </location>
</feature>
<keyword evidence="5 12" id="KW-0963">Cytoplasm</keyword>
<dbReference type="AlphaFoldDB" id="A0A0W7WRA5"/>
<proteinExistence type="inferred from homology"/>
<dbReference type="RefSeq" id="WP_058852735.1">
    <property type="nucleotide sequence ID" value="NZ_LOCL01000083.1"/>
</dbReference>
<dbReference type="GO" id="GO:0006094">
    <property type="term" value="P:gluconeogenesis"/>
    <property type="evidence" value="ECO:0007669"/>
    <property type="project" value="UniProtKB-UniRule"/>
</dbReference>
<evidence type="ECO:0000256" key="11">
    <source>
        <dbReference type="ARBA" id="ARBA00023239"/>
    </source>
</evidence>
<dbReference type="InterPro" id="IPR035078">
    <property type="entry name" value="PEP_carboxykinase_GTP_N"/>
</dbReference>
<keyword evidence="11 12" id="KW-0456">Lyase</keyword>
<comment type="subunit">
    <text evidence="3 12">Monomer.</text>
</comment>
<sequence length="628" mass="68672">MARDIAAPSSADIPDSLGAAPTDHQELLSWVNEIAELTQPDRVVWCDGSEAEYERLCEELVVRGTFKKLDPIKRPNSYYAASDPTDVARVEDRTFICSEKEADAGPTNHWKAPAEMREIFTGESGESGESGEGGEGGIFRGSMRGRTMYVVPFCMGPLGSPLSAIGVEITDSAYVAVSMRTMTRMGQPVLDELGSDGFFVKAVHTLGAPLEPGQADVPWPCNSTKYISHFPETREIWSYGSGYGGNALLGKKCYALRIASVMARDEGWLAEHMLILKLTPPTGESKYVAAAFPSACGKTNLAMLEPTISGWTVETIGDDIAWMRFGEDGRLYAINPEAGFFGVAPGTGEHTNANAMKTLWGNAVFTNVALTDDHDIWWEGMTEEEPKHLTDWKGNDWSPDAGTPAAHPNARFTVPASQCPIIAPEWEDPKGVPISAILFGGRRASAVPLVTESFDWNHGVFLGANVASEKTAAAEGKVGELRRDPFAMLPFCGYNMGDYMAHWVDVAKGKDQAKLPKIYYVNWFRKDADGKFVWPGFGENSRVLKWIVDRLDGRAEGVETPIGVLPTPASIDTDGLDLPAADLDFLLTVDKEVWREEAALVPEHLNTFGEHTPKELWDEYRALVARLG</sequence>
<dbReference type="FunFam" id="2.170.8.10:FF:000003">
    <property type="entry name" value="Phosphoenolpyruvate carboxykinase [GTP]"/>
    <property type="match status" value="1"/>
</dbReference>
<dbReference type="PANTHER" id="PTHR11561:SF0">
    <property type="entry name" value="PHOSPHOENOLPYRUVATE CARBOXYKINASE [GTP]-RELATED"/>
    <property type="match status" value="1"/>
</dbReference>
<comment type="pathway">
    <text evidence="1 12">Carbohydrate biosynthesis; gluconeogenesis.</text>
</comment>
<reference evidence="15 16" key="1">
    <citation type="submission" date="2015-12" db="EMBL/GenBank/DDBJ databases">
        <title>Draft genome sequence of Streptomyces silvensis ATCC 53525, a producer of novel hormone antagonists.</title>
        <authorList>
            <person name="Johnston C.W."/>
            <person name="Li Y."/>
            <person name="Magarvey N.A."/>
        </authorList>
    </citation>
    <scope>NUCLEOTIDE SEQUENCE [LARGE SCALE GENOMIC DNA]</scope>
    <source>
        <strain evidence="15 16">ATCC 53525</strain>
    </source>
</reference>
<dbReference type="InterPro" id="IPR008209">
    <property type="entry name" value="PEP_carboxykinase_GTP"/>
</dbReference>
<dbReference type="GO" id="GO:0030145">
    <property type="term" value="F:manganese ion binding"/>
    <property type="evidence" value="ECO:0007669"/>
    <property type="project" value="UniProtKB-UniRule"/>
</dbReference>
<dbReference type="InterPro" id="IPR018091">
    <property type="entry name" value="PEP_carboxykin_GTP_CS"/>
</dbReference>
<keyword evidence="16" id="KW-1185">Reference proteome</keyword>
<feature type="binding site" evidence="12">
    <location>
        <position position="319"/>
    </location>
    <ligand>
        <name>Mn(2+)</name>
        <dbReference type="ChEBI" id="CHEBI:29035"/>
    </ligand>
</feature>
<dbReference type="CDD" id="cd00819">
    <property type="entry name" value="PEPCK_GTP"/>
    <property type="match status" value="1"/>
</dbReference>
<dbReference type="PANTHER" id="PTHR11561">
    <property type="entry name" value="PHOSPHOENOLPYRUVATE CARBOXYKINASE"/>
    <property type="match status" value="1"/>
</dbReference>
<feature type="binding site" evidence="12">
    <location>
        <begin position="409"/>
        <end position="411"/>
    </location>
    <ligand>
        <name>substrate</name>
    </ligand>
</feature>
<evidence type="ECO:0000256" key="8">
    <source>
        <dbReference type="ARBA" id="ARBA00022793"/>
    </source>
</evidence>
<dbReference type="HAMAP" id="MF_00452">
    <property type="entry name" value="PEPCK_GTP"/>
    <property type="match status" value="1"/>
</dbReference>
<dbReference type="InterPro" id="IPR035077">
    <property type="entry name" value="PEP_carboxykinase_GTP_C"/>
</dbReference>
<dbReference type="Pfam" id="PF00821">
    <property type="entry name" value="PEPCK_GTP"/>
    <property type="match status" value="1"/>
</dbReference>
<keyword evidence="15" id="KW-0418">Kinase</keyword>
<dbReference type="SUPFAM" id="SSF53795">
    <property type="entry name" value="PEP carboxykinase-like"/>
    <property type="match status" value="1"/>
</dbReference>
<dbReference type="STRING" id="1765722.AT728_37560"/>
<accession>A0A0W7WRA5</accession>
<comment type="subcellular location">
    <subcellularLocation>
        <location evidence="12">Cytoplasm</location>
    </subcellularLocation>
</comment>
<dbReference type="EC" id="4.1.1.32" evidence="12"/>
<evidence type="ECO:0000313" key="15">
    <source>
        <dbReference type="EMBL" id="KUF13047.1"/>
    </source>
</evidence>
<evidence type="ECO:0000256" key="1">
    <source>
        <dbReference type="ARBA" id="ARBA00004742"/>
    </source>
</evidence>
<dbReference type="Gene3D" id="2.170.8.10">
    <property type="entry name" value="Phosphoenolpyruvate Carboxykinase, domain 2"/>
    <property type="match status" value="1"/>
</dbReference>
<dbReference type="UniPathway" id="UPA00138"/>
<dbReference type="NCBIfam" id="NF003253">
    <property type="entry name" value="PRK04210.1"/>
    <property type="match status" value="1"/>
</dbReference>
<dbReference type="GO" id="GO:0033993">
    <property type="term" value="P:response to lipid"/>
    <property type="evidence" value="ECO:0007669"/>
    <property type="project" value="TreeGrafter"/>
</dbReference>
<feature type="binding site" evidence="12">
    <location>
        <begin position="243"/>
        <end position="245"/>
    </location>
    <ligand>
        <name>substrate</name>
    </ligand>
</feature>
<feature type="binding site" evidence="12">
    <location>
        <begin position="295"/>
        <end position="300"/>
    </location>
    <ligand>
        <name>GTP</name>
        <dbReference type="ChEBI" id="CHEBI:37565"/>
    </ligand>
</feature>
<dbReference type="GO" id="GO:0006107">
    <property type="term" value="P:oxaloacetate metabolic process"/>
    <property type="evidence" value="ECO:0007669"/>
    <property type="project" value="TreeGrafter"/>
</dbReference>
<keyword evidence="6 12" id="KW-0479">Metal-binding</keyword>
<evidence type="ECO:0000313" key="16">
    <source>
        <dbReference type="Proteomes" id="UP000054804"/>
    </source>
</evidence>
<evidence type="ECO:0000259" key="14">
    <source>
        <dbReference type="Pfam" id="PF17297"/>
    </source>
</evidence>
<keyword evidence="15" id="KW-0670">Pyruvate</keyword>
<dbReference type="InterPro" id="IPR013035">
    <property type="entry name" value="PEP_carboxykinase_C"/>
</dbReference>
<dbReference type="InterPro" id="IPR008210">
    <property type="entry name" value="PEP_carboxykinase_N"/>
</dbReference>
<keyword evidence="8 12" id="KW-0210">Decarboxylase</keyword>
<keyword evidence="9 12" id="KW-0342">GTP-binding</keyword>
<dbReference type="GO" id="GO:0016301">
    <property type="term" value="F:kinase activity"/>
    <property type="evidence" value="ECO:0007669"/>
    <property type="project" value="UniProtKB-KW"/>
</dbReference>
<keyword evidence="10 12" id="KW-0464">Manganese</keyword>
<dbReference type="EMBL" id="LOCL01000083">
    <property type="protein sequence ID" value="KUF13047.1"/>
    <property type="molecule type" value="Genomic_DNA"/>
</dbReference>
<feature type="binding site" evidence="12">
    <location>
        <position position="411"/>
    </location>
    <ligand>
        <name>GTP</name>
        <dbReference type="ChEBI" id="CHEBI:37565"/>
    </ligand>
</feature>
<dbReference type="GO" id="GO:0004613">
    <property type="term" value="F:phosphoenolpyruvate carboxykinase (GTP) activity"/>
    <property type="evidence" value="ECO:0007669"/>
    <property type="project" value="UniProtKB-UniRule"/>
</dbReference>
<dbReference type="GO" id="GO:0046327">
    <property type="term" value="P:glycerol biosynthetic process from pyruvate"/>
    <property type="evidence" value="ECO:0007669"/>
    <property type="project" value="TreeGrafter"/>
</dbReference>
<feature type="active site" evidence="12">
    <location>
        <position position="296"/>
    </location>
</feature>
<feature type="binding site" evidence="12">
    <location>
        <begin position="537"/>
        <end position="540"/>
    </location>
    <ligand>
        <name>GTP</name>
        <dbReference type="ChEBI" id="CHEBI:37565"/>
    </ligand>
</feature>
<dbReference type="GO" id="GO:0019543">
    <property type="term" value="P:propionate catabolic process"/>
    <property type="evidence" value="ECO:0007669"/>
    <property type="project" value="TreeGrafter"/>
</dbReference>
<comment type="similarity">
    <text evidence="2 12">Belongs to the phosphoenolpyruvate carboxykinase [GTP] family.</text>
</comment>
<organism evidence="15 16">
    <name type="scientific">Streptomyces silvensis</name>
    <dbReference type="NCBI Taxonomy" id="1765722"/>
    <lineage>
        <taxon>Bacteria</taxon>
        <taxon>Bacillati</taxon>
        <taxon>Actinomycetota</taxon>
        <taxon>Actinomycetes</taxon>
        <taxon>Kitasatosporales</taxon>
        <taxon>Streptomycetaceae</taxon>
        <taxon>Streptomyces</taxon>
    </lineage>
</organism>
<dbReference type="PIRSF" id="PIRSF001348">
    <property type="entry name" value="PEP_carboxykinase_GTP"/>
    <property type="match status" value="1"/>
</dbReference>
<dbReference type="Gene3D" id="3.90.228.20">
    <property type="match status" value="1"/>
</dbReference>
<dbReference type="SUPFAM" id="SSF68923">
    <property type="entry name" value="PEP carboxykinase N-terminal domain"/>
    <property type="match status" value="1"/>
</dbReference>
<evidence type="ECO:0000256" key="7">
    <source>
        <dbReference type="ARBA" id="ARBA00022741"/>
    </source>
</evidence>
<comment type="cofactor">
    <cofactor evidence="12">
        <name>Mn(2+)</name>
        <dbReference type="ChEBI" id="CHEBI:29035"/>
    </cofactor>
    <text evidence="12">Binds 1 Mn(2+) ion per subunit.</text>
</comment>
<keyword evidence="15" id="KW-0808">Transferase</keyword>
<dbReference type="Gene3D" id="3.40.449.10">
    <property type="entry name" value="Phosphoenolpyruvate Carboxykinase, domain 1"/>
    <property type="match status" value="1"/>
</dbReference>
<comment type="caution">
    <text evidence="15">The sequence shown here is derived from an EMBL/GenBank/DDBJ whole genome shotgun (WGS) entry which is preliminary data.</text>
</comment>
<gene>
    <name evidence="12" type="primary">pckG</name>
    <name evidence="15" type="ORF">AT728_37560</name>
</gene>
<evidence type="ECO:0000256" key="3">
    <source>
        <dbReference type="ARBA" id="ARBA00011245"/>
    </source>
</evidence>
<dbReference type="GO" id="GO:0071333">
    <property type="term" value="P:cellular response to glucose stimulus"/>
    <property type="evidence" value="ECO:0007669"/>
    <property type="project" value="TreeGrafter"/>
</dbReference>
<feature type="binding site" evidence="12">
    <location>
        <position position="294"/>
    </location>
    <ligand>
        <name>substrate</name>
    </ligand>
</feature>
<evidence type="ECO:0000256" key="12">
    <source>
        <dbReference type="HAMAP-Rule" id="MF_00452"/>
    </source>
</evidence>
<dbReference type="FunFam" id="3.40.449.10:FF:000005">
    <property type="entry name" value="Phosphoenolpyruvate carboxykinase [GTP]"/>
    <property type="match status" value="1"/>
</dbReference>
<feature type="binding site" evidence="12">
    <location>
        <position position="442"/>
    </location>
    <ligand>
        <name>GTP</name>
        <dbReference type="ChEBI" id="CHEBI:37565"/>
    </ligand>
</feature>
<feature type="binding site" evidence="12">
    <location>
        <position position="252"/>
    </location>
    <ligand>
        <name>Mn(2+)</name>
        <dbReference type="ChEBI" id="CHEBI:29035"/>
    </ligand>
</feature>
<dbReference type="GO" id="GO:0005829">
    <property type="term" value="C:cytosol"/>
    <property type="evidence" value="ECO:0007669"/>
    <property type="project" value="TreeGrafter"/>
</dbReference>
<evidence type="ECO:0000256" key="6">
    <source>
        <dbReference type="ARBA" id="ARBA00022723"/>
    </source>
</evidence>
<dbReference type="PROSITE" id="PS00505">
    <property type="entry name" value="PEPCK_GTP"/>
    <property type="match status" value="1"/>
</dbReference>
<feature type="domain" description="Phosphoenolpyruvate carboxykinase GTP-utilising N-terminal" evidence="14">
    <location>
        <begin position="30"/>
        <end position="264"/>
    </location>
</feature>
<evidence type="ECO:0000256" key="5">
    <source>
        <dbReference type="ARBA" id="ARBA00022490"/>
    </source>
</evidence>
<evidence type="ECO:0000259" key="13">
    <source>
        <dbReference type="Pfam" id="PF00821"/>
    </source>
</evidence>
<dbReference type="GO" id="GO:0005525">
    <property type="term" value="F:GTP binding"/>
    <property type="evidence" value="ECO:0007669"/>
    <property type="project" value="UniProtKB-UniRule"/>
</dbReference>
<keyword evidence="7 12" id="KW-0547">Nucleotide-binding</keyword>
<feature type="binding site" evidence="12">
    <location>
        <position position="272"/>
    </location>
    <ligand>
        <name>Mn(2+)</name>
        <dbReference type="ChEBI" id="CHEBI:29035"/>
    </ligand>
</feature>